<dbReference type="Gene3D" id="3.30.460.20">
    <property type="entry name" value="CorA soluble domain-like"/>
    <property type="match status" value="1"/>
</dbReference>
<keyword evidence="10" id="KW-1185">Reference proteome</keyword>
<evidence type="ECO:0000256" key="2">
    <source>
        <dbReference type="ARBA" id="ARBA00009765"/>
    </source>
</evidence>
<comment type="subcellular location">
    <subcellularLocation>
        <location evidence="1">Cell membrane</location>
        <topology evidence="1">Multi-pass membrane protein</topology>
    </subcellularLocation>
</comment>
<gene>
    <name evidence="9" type="ORF">NFI80_09895</name>
</gene>
<reference evidence="9" key="1">
    <citation type="submission" date="2022-06" db="EMBL/GenBank/DDBJ databases">
        <title>Novel species in genus Dyadobacter.</title>
        <authorList>
            <person name="Ma C."/>
        </authorList>
    </citation>
    <scope>NUCLEOTIDE SEQUENCE</scope>
    <source>
        <strain evidence="9">CY22</strain>
    </source>
</reference>
<dbReference type="PANTHER" id="PTHR46494:SF1">
    <property type="entry name" value="CORA FAMILY METAL ION TRANSPORTER (EUROFUNG)"/>
    <property type="match status" value="1"/>
</dbReference>
<evidence type="ECO:0000256" key="7">
    <source>
        <dbReference type="ARBA" id="ARBA00023136"/>
    </source>
</evidence>
<dbReference type="PANTHER" id="PTHR46494">
    <property type="entry name" value="CORA FAMILY METAL ION TRANSPORTER (EUROFUNG)"/>
    <property type="match status" value="1"/>
</dbReference>
<dbReference type="EMBL" id="CP098805">
    <property type="protein sequence ID" value="USJ33046.1"/>
    <property type="molecule type" value="Genomic_DNA"/>
</dbReference>
<protein>
    <submittedName>
        <fullName evidence="9">Magnesium transporter CorA</fullName>
    </submittedName>
</protein>
<dbReference type="CDD" id="cd12832">
    <property type="entry name" value="TmCorA-like_u3"/>
    <property type="match status" value="1"/>
</dbReference>
<evidence type="ECO:0000313" key="10">
    <source>
        <dbReference type="Proteomes" id="UP001055420"/>
    </source>
</evidence>
<feature type="transmembrane region" description="Helical" evidence="8">
    <location>
        <begin position="239"/>
        <end position="262"/>
    </location>
</feature>
<keyword evidence="6 8" id="KW-1133">Transmembrane helix</keyword>
<dbReference type="SUPFAM" id="SSF143865">
    <property type="entry name" value="CorA soluble domain-like"/>
    <property type="match status" value="1"/>
</dbReference>
<evidence type="ECO:0000256" key="8">
    <source>
        <dbReference type="SAM" id="Phobius"/>
    </source>
</evidence>
<evidence type="ECO:0000256" key="6">
    <source>
        <dbReference type="ARBA" id="ARBA00022989"/>
    </source>
</evidence>
<dbReference type="Proteomes" id="UP001055420">
    <property type="component" value="Chromosome"/>
</dbReference>
<evidence type="ECO:0000256" key="4">
    <source>
        <dbReference type="ARBA" id="ARBA00022475"/>
    </source>
</evidence>
<sequence>MINTIAEKPKYPFEWLDITDPNEEELKQLTETHSLHKSSIKDWLQPDHLPKYEKVGDYVFIIFRLHSEKVGPEADTVPELTDKVAIFMFEEKVITLHRKPWDAPNFIAENQLEQHQCKDTLHLVNEIIKSCLSTYEAPSAKLTSDIEFYEENMFLKNRRPSLLKGLYYLRRRVEVTRRIIMLSHEIVDKMDAPDHSNAYTRDTRDLFVKMQNIYDTLFENMNQLVMIYFSISSQRTNEIVRVLTLFSVFFMPLTFIVGIYGMNFEFMPELRMKYGYPVVMIVMGLITVAIYGWFKKKGWL</sequence>
<evidence type="ECO:0000256" key="5">
    <source>
        <dbReference type="ARBA" id="ARBA00022692"/>
    </source>
</evidence>
<dbReference type="SUPFAM" id="SSF144083">
    <property type="entry name" value="Magnesium transport protein CorA, transmembrane region"/>
    <property type="match status" value="1"/>
</dbReference>
<dbReference type="Gene3D" id="1.20.58.340">
    <property type="entry name" value="Magnesium transport protein CorA, transmembrane region"/>
    <property type="match status" value="2"/>
</dbReference>
<keyword evidence="5 8" id="KW-0812">Transmembrane</keyword>
<keyword evidence="3" id="KW-0813">Transport</keyword>
<dbReference type="Pfam" id="PF01544">
    <property type="entry name" value="CorA"/>
    <property type="match status" value="1"/>
</dbReference>
<comment type="similarity">
    <text evidence="2">Belongs to the CorA metal ion transporter (MIT) (TC 1.A.35) family.</text>
</comment>
<name>A0ABY4XRG9_9BACT</name>
<accession>A0ABY4XRG9</accession>
<evidence type="ECO:0000256" key="1">
    <source>
        <dbReference type="ARBA" id="ARBA00004651"/>
    </source>
</evidence>
<evidence type="ECO:0000256" key="3">
    <source>
        <dbReference type="ARBA" id="ARBA00022448"/>
    </source>
</evidence>
<evidence type="ECO:0000313" key="9">
    <source>
        <dbReference type="EMBL" id="USJ33046.1"/>
    </source>
</evidence>
<keyword evidence="4" id="KW-1003">Cell membrane</keyword>
<feature type="transmembrane region" description="Helical" evidence="8">
    <location>
        <begin position="274"/>
        <end position="294"/>
    </location>
</feature>
<dbReference type="InterPro" id="IPR045863">
    <property type="entry name" value="CorA_TM1_TM2"/>
</dbReference>
<dbReference type="InterPro" id="IPR002523">
    <property type="entry name" value="MgTranspt_CorA/ZnTranspt_ZntB"/>
</dbReference>
<dbReference type="RefSeq" id="WP_233796140.1">
    <property type="nucleotide sequence ID" value="NZ_CP098805.1"/>
</dbReference>
<keyword evidence="7 8" id="KW-0472">Membrane</keyword>
<organism evidence="9 10">
    <name type="scientific">Dyadobacter chenhuakuii</name>
    <dbReference type="NCBI Taxonomy" id="2909339"/>
    <lineage>
        <taxon>Bacteria</taxon>
        <taxon>Pseudomonadati</taxon>
        <taxon>Bacteroidota</taxon>
        <taxon>Cytophagia</taxon>
        <taxon>Cytophagales</taxon>
        <taxon>Spirosomataceae</taxon>
        <taxon>Dyadobacter</taxon>
    </lineage>
</organism>
<dbReference type="InterPro" id="IPR045861">
    <property type="entry name" value="CorA_cytoplasmic_dom"/>
</dbReference>
<proteinExistence type="inferred from homology"/>